<dbReference type="InterPro" id="IPR012541">
    <property type="entry name" value="DBP10_C"/>
</dbReference>
<reference evidence="10" key="1">
    <citation type="journal article" date="2022" name="bioRxiv">
        <title>Genomics of Preaxostyla Flagellates Illuminates Evolutionary Transitions and the Path Towards Mitochondrial Loss.</title>
        <authorList>
            <person name="Novak L.V.F."/>
            <person name="Treitli S.C."/>
            <person name="Pyrih J."/>
            <person name="Halakuc P."/>
            <person name="Pipaliya S.V."/>
            <person name="Vacek V."/>
            <person name="Brzon O."/>
            <person name="Soukal P."/>
            <person name="Eme L."/>
            <person name="Dacks J.B."/>
            <person name="Karnkowska A."/>
            <person name="Elias M."/>
            <person name="Hampl V."/>
        </authorList>
    </citation>
    <scope>NUCLEOTIDE SEQUENCE</scope>
    <source>
        <strain evidence="10">RCP-MX</strain>
    </source>
</reference>
<feature type="compositionally biased region" description="Basic and acidic residues" evidence="8">
    <location>
        <begin position="715"/>
        <end position="724"/>
    </location>
</feature>
<comment type="caution">
    <text evidence="10">The sequence shown here is derived from an EMBL/GenBank/DDBJ whole genome shotgun (WGS) entry which is preliminary data.</text>
</comment>
<dbReference type="PROSITE" id="PS51194">
    <property type="entry name" value="HELICASE_CTER"/>
    <property type="match status" value="1"/>
</dbReference>
<dbReference type="Gene3D" id="3.40.50.300">
    <property type="entry name" value="P-loop containing nucleotide triphosphate hydrolases"/>
    <property type="match status" value="1"/>
</dbReference>
<keyword evidence="6" id="KW-0694">RNA-binding</keyword>
<keyword evidence="11" id="KW-1185">Reference proteome</keyword>
<evidence type="ECO:0000256" key="3">
    <source>
        <dbReference type="ARBA" id="ARBA00022801"/>
    </source>
</evidence>
<evidence type="ECO:0000256" key="8">
    <source>
        <dbReference type="SAM" id="MobiDB-lite"/>
    </source>
</evidence>
<keyword evidence="3" id="KW-0378">Hydrolase</keyword>
<evidence type="ECO:0000256" key="5">
    <source>
        <dbReference type="ARBA" id="ARBA00022840"/>
    </source>
</evidence>
<evidence type="ECO:0000256" key="7">
    <source>
        <dbReference type="ARBA" id="ARBA00047984"/>
    </source>
</evidence>
<dbReference type="SUPFAM" id="SSF52540">
    <property type="entry name" value="P-loop containing nucleoside triphosphate hydrolases"/>
    <property type="match status" value="1"/>
</dbReference>
<dbReference type="CDD" id="cd18787">
    <property type="entry name" value="SF2_C_DEAD"/>
    <property type="match status" value="1"/>
</dbReference>
<feature type="compositionally biased region" description="Acidic residues" evidence="8">
    <location>
        <begin position="453"/>
        <end position="470"/>
    </location>
</feature>
<dbReference type="EMBL" id="JAPMOS010000111">
    <property type="protein sequence ID" value="KAJ4455350.1"/>
    <property type="molecule type" value="Genomic_DNA"/>
</dbReference>
<accession>A0ABQ8U7N6</accession>
<feature type="domain" description="Helicase C-terminal" evidence="9">
    <location>
        <begin position="102"/>
        <end position="246"/>
    </location>
</feature>
<feature type="compositionally biased region" description="Acidic residues" evidence="8">
    <location>
        <begin position="481"/>
        <end position="503"/>
    </location>
</feature>
<feature type="compositionally biased region" description="Low complexity" evidence="8">
    <location>
        <begin position="439"/>
        <end position="452"/>
    </location>
</feature>
<dbReference type="SMART" id="SM01123">
    <property type="entry name" value="DBP10CT"/>
    <property type="match status" value="1"/>
</dbReference>
<feature type="compositionally biased region" description="Basic and acidic residues" evidence="8">
    <location>
        <begin position="417"/>
        <end position="431"/>
    </location>
</feature>
<comment type="catalytic activity">
    <reaction evidence="7">
        <text>ATP + H2O = ADP + phosphate + H(+)</text>
        <dbReference type="Rhea" id="RHEA:13065"/>
        <dbReference type="ChEBI" id="CHEBI:15377"/>
        <dbReference type="ChEBI" id="CHEBI:15378"/>
        <dbReference type="ChEBI" id="CHEBI:30616"/>
        <dbReference type="ChEBI" id="CHEBI:43474"/>
        <dbReference type="ChEBI" id="CHEBI:456216"/>
        <dbReference type="EC" id="3.6.4.13"/>
    </reaction>
</comment>
<organism evidence="10 11">
    <name type="scientific">Paratrimastix pyriformis</name>
    <dbReference type="NCBI Taxonomy" id="342808"/>
    <lineage>
        <taxon>Eukaryota</taxon>
        <taxon>Metamonada</taxon>
        <taxon>Preaxostyla</taxon>
        <taxon>Paratrimastigidae</taxon>
        <taxon>Paratrimastix</taxon>
    </lineage>
</organism>
<dbReference type="Pfam" id="PF00271">
    <property type="entry name" value="Helicase_C"/>
    <property type="match status" value="1"/>
</dbReference>
<dbReference type="Proteomes" id="UP001141327">
    <property type="component" value="Unassembled WGS sequence"/>
</dbReference>
<dbReference type="InterPro" id="IPR001650">
    <property type="entry name" value="Helicase_C-like"/>
</dbReference>
<evidence type="ECO:0000259" key="9">
    <source>
        <dbReference type="PROSITE" id="PS51194"/>
    </source>
</evidence>
<dbReference type="GO" id="GO:0004386">
    <property type="term" value="F:helicase activity"/>
    <property type="evidence" value="ECO:0007669"/>
    <property type="project" value="UniProtKB-KW"/>
</dbReference>
<evidence type="ECO:0000256" key="6">
    <source>
        <dbReference type="ARBA" id="ARBA00022884"/>
    </source>
</evidence>
<proteinExistence type="predicted"/>
<dbReference type="PANTHER" id="PTHR47959:SF8">
    <property type="entry name" value="RNA HELICASE"/>
    <property type="match status" value="1"/>
</dbReference>
<evidence type="ECO:0000256" key="4">
    <source>
        <dbReference type="ARBA" id="ARBA00022806"/>
    </source>
</evidence>
<evidence type="ECO:0000313" key="10">
    <source>
        <dbReference type="EMBL" id="KAJ4455350.1"/>
    </source>
</evidence>
<dbReference type="Pfam" id="PF08147">
    <property type="entry name" value="DBP10CT"/>
    <property type="match status" value="1"/>
</dbReference>
<dbReference type="PANTHER" id="PTHR47959">
    <property type="entry name" value="ATP-DEPENDENT RNA HELICASE RHLE-RELATED"/>
    <property type="match status" value="1"/>
</dbReference>
<feature type="region of interest" description="Disordered" evidence="8">
    <location>
        <begin position="411"/>
        <end position="625"/>
    </location>
</feature>
<keyword evidence="2" id="KW-0547">Nucleotide-binding</keyword>
<evidence type="ECO:0000256" key="1">
    <source>
        <dbReference type="ARBA" id="ARBA00012552"/>
    </source>
</evidence>
<keyword evidence="4 10" id="KW-0347">Helicase</keyword>
<evidence type="ECO:0000313" key="11">
    <source>
        <dbReference type="Proteomes" id="UP001141327"/>
    </source>
</evidence>
<protein>
    <recommendedName>
        <fullName evidence="1">RNA helicase</fullName>
        <ecNumber evidence="1">3.6.4.13</ecNumber>
    </recommendedName>
</protein>
<feature type="region of interest" description="Disordered" evidence="8">
    <location>
        <begin position="712"/>
        <end position="736"/>
    </location>
</feature>
<gene>
    <name evidence="10" type="ORF">PAPYR_9742</name>
</gene>
<dbReference type="SMART" id="SM00490">
    <property type="entry name" value="HELICc"/>
    <property type="match status" value="1"/>
</dbReference>
<feature type="compositionally biased region" description="Acidic residues" evidence="8">
    <location>
        <begin position="550"/>
        <end position="581"/>
    </location>
</feature>
<name>A0ABQ8U7N6_9EUKA</name>
<evidence type="ECO:0000256" key="2">
    <source>
        <dbReference type="ARBA" id="ARBA00022741"/>
    </source>
</evidence>
<sequence>MVRLDVEQSISPELSVHFYPVRQEEKYGALLVLLRQLMQLGEQPRDDEQPAIERRPLPDRLYHTQAIVFASTRSQPRISPHRPHHRNPPPCWAGLGLGAPLTLGSPLRPTRRVGVRAVAVCRHHVEFLNELLRRSGVASCCAYGTMDMTAQKINIARFRAKKAAVLVVTDLAARGLDIPLLDLVINFDFPAKPKLFVHRVGRTARAGRTGAAHSLLTYDELPFLVDLALFLGRPIRVAPPTADVGQAAAFLGADRQGFVCGTVPGVLLEPALESLRALATSELAAMQRVAANAFKHYRVTRPKASPASFGRVRELFGEAISQMPYHPLLVLKCLGISQEAAAAGAAQGSASGPTLQGLATAEMSRRAVLDAIHAYHPAHSALELTALMAKRLTPIQKRMLAAMQTLRSQQQQAKLAAAKEKAERDGQRAGSDEEPAPSPASASASGAQGAEAEAADGDGDGDGDEVDAGELEAAFARADSEMDADDAPDDGDAPDDAGEAAQEEEPRSAAQPRPLVSPPLSLVPSMRPCPHAHGPLHPNPNPNAARSDEGQADDADDADDADADADADEADEADADDADADATERAAGSAARGGRAKRGASWHRDEEFYIRDQPPPSRSREDALSLGLGGTGLLQLQEAVMDLGADESSGMLKQAQKRKWDRKRMRYVMVQEQQNSLVKQAIKNRTESGTRVQGAGQATGLYSDWQRKTHRRIPRVGELEDGAPRPRRTSPAAARGCATGCCRAAATGAPCGR</sequence>
<keyword evidence="5" id="KW-0067">ATP-binding</keyword>
<dbReference type="EC" id="3.6.4.13" evidence="1"/>
<dbReference type="InterPro" id="IPR027417">
    <property type="entry name" value="P-loop_NTPase"/>
</dbReference>
<dbReference type="InterPro" id="IPR050079">
    <property type="entry name" value="DEAD_box_RNA_helicase"/>
</dbReference>
<feature type="compositionally biased region" description="Low complexity" evidence="8">
    <location>
        <begin position="512"/>
        <end position="528"/>
    </location>
</feature>